<proteinExistence type="predicted"/>
<dbReference type="GeneID" id="38129332"/>
<dbReference type="AlphaFoldDB" id="A0A397HQ60"/>
<keyword evidence="1" id="KW-0472">Membrane</keyword>
<protein>
    <submittedName>
        <fullName evidence="2">Uncharacterized protein</fullName>
    </submittedName>
</protein>
<feature type="transmembrane region" description="Helical" evidence="1">
    <location>
        <begin position="12"/>
        <end position="40"/>
    </location>
</feature>
<dbReference type="VEuPathDB" id="FungiDB:CDV56_107358"/>
<sequence length="172" mass="20608">MTPSDCPDCTLLQFLVLWLLHTGPFWIFLLIILTWMVYAIGSCKEEQDKENDVDFTRWLEPRIKTATDVTIYLVLHLVLLAMQLVEGYWILRAWARMATDYWDWRLKNCQWAQQFARFVMLVVLALVLVLLLFVGFFMVIVAVRSANDLRHWESRSMQRREKREKMKKMEQC</sequence>
<gene>
    <name evidence="2" type="ORF">CDV56_107358</name>
</gene>
<feature type="transmembrane region" description="Helical" evidence="1">
    <location>
        <begin position="71"/>
        <end position="95"/>
    </location>
</feature>
<keyword evidence="1" id="KW-0812">Transmembrane</keyword>
<reference evidence="2" key="1">
    <citation type="submission" date="2018-08" db="EMBL/GenBank/DDBJ databases">
        <title>Draft genome sequence of azole-resistant Aspergillus thermomutatus (Neosartorya pseudofischeri) strain HMR AF 39, isolated from a human nasal aspirate.</title>
        <authorList>
            <person name="Parent-Michaud M."/>
            <person name="Dufresne P.J."/>
            <person name="Fournier E."/>
            <person name="Martineau C."/>
            <person name="Moreira S."/>
            <person name="Perkins V."/>
            <person name="De Repentigny L."/>
            <person name="Dufresne S.F."/>
        </authorList>
    </citation>
    <scope>NUCLEOTIDE SEQUENCE [LARGE SCALE GENOMIC DNA]</scope>
    <source>
        <strain evidence="2">HMR AF 39</strain>
    </source>
</reference>
<evidence type="ECO:0000313" key="2">
    <source>
        <dbReference type="EMBL" id="RHZ65329.1"/>
    </source>
</evidence>
<evidence type="ECO:0000256" key="1">
    <source>
        <dbReference type="SAM" id="Phobius"/>
    </source>
</evidence>
<feature type="transmembrane region" description="Helical" evidence="1">
    <location>
        <begin position="115"/>
        <end position="143"/>
    </location>
</feature>
<name>A0A397HQ60_ASPTH</name>
<comment type="caution">
    <text evidence="2">The sequence shown here is derived from an EMBL/GenBank/DDBJ whole genome shotgun (WGS) entry which is preliminary data.</text>
</comment>
<organism evidence="2 3">
    <name type="scientific">Aspergillus thermomutatus</name>
    <name type="common">Neosartorya pseudofischeri</name>
    <dbReference type="NCBI Taxonomy" id="41047"/>
    <lineage>
        <taxon>Eukaryota</taxon>
        <taxon>Fungi</taxon>
        <taxon>Dikarya</taxon>
        <taxon>Ascomycota</taxon>
        <taxon>Pezizomycotina</taxon>
        <taxon>Eurotiomycetes</taxon>
        <taxon>Eurotiomycetidae</taxon>
        <taxon>Eurotiales</taxon>
        <taxon>Aspergillaceae</taxon>
        <taxon>Aspergillus</taxon>
        <taxon>Aspergillus subgen. Fumigati</taxon>
    </lineage>
</organism>
<dbReference type="EMBL" id="NKHU02000018">
    <property type="protein sequence ID" value="RHZ65329.1"/>
    <property type="molecule type" value="Genomic_DNA"/>
</dbReference>
<dbReference type="Proteomes" id="UP000215305">
    <property type="component" value="Unassembled WGS sequence"/>
</dbReference>
<dbReference type="RefSeq" id="XP_026617799.1">
    <property type="nucleotide sequence ID" value="XM_026760977.1"/>
</dbReference>
<keyword evidence="3" id="KW-1185">Reference proteome</keyword>
<evidence type="ECO:0000313" key="3">
    <source>
        <dbReference type="Proteomes" id="UP000215305"/>
    </source>
</evidence>
<keyword evidence="1" id="KW-1133">Transmembrane helix</keyword>
<accession>A0A397HQ60</accession>